<dbReference type="GeneTree" id="ENSGT00950000183017"/>
<dbReference type="Gene3D" id="2.30.29.30">
    <property type="entry name" value="Pleckstrin-homology domain (PH domain)/Phosphotyrosine-binding domain (PTB)"/>
    <property type="match status" value="1"/>
</dbReference>
<protein>
    <submittedName>
        <fullName evidence="3">Pleckstrin homology and coiled-coil domain containing D1</fullName>
    </submittedName>
</protein>
<dbReference type="OMA" id="ANEDMGM"/>
<name>A0A3B5KSE2_TAKRU</name>
<dbReference type="Pfam" id="PF00169">
    <property type="entry name" value="PH"/>
    <property type="match status" value="1"/>
</dbReference>
<dbReference type="PANTHER" id="PTHR14383:SF1">
    <property type="entry name" value="PLECKSTRIN HOMOLOGY DOMAIN-CONTAINING FAMILY D MEMBER 1"/>
    <property type="match status" value="1"/>
</dbReference>
<dbReference type="PANTHER" id="PTHR14383">
    <property type="entry name" value="SWAP-70 RECOMBINASE"/>
    <property type="match status" value="1"/>
</dbReference>
<dbReference type="InterPro" id="IPR011993">
    <property type="entry name" value="PH-like_dom_sf"/>
</dbReference>
<dbReference type="Proteomes" id="UP000005226">
    <property type="component" value="Chromosome 2"/>
</dbReference>
<evidence type="ECO:0000313" key="4">
    <source>
        <dbReference type="Proteomes" id="UP000005226"/>
    </source>
</evidence>
<evidence type="ECO:0000259" key="2">
    <source>
        <dbReference type="PROSITE" id="PS50003"/>
    </source>
</evidence>
<feature type="coiled-coil region" evidence="1">
    <location>
        <begin position="172"/>
        <end position="248"/>
    </location>
</feature>
<sequence length="469" mass="53294">MFPSSSRTSLLSPWSSMEQSDSEALDISTKVQLHGVLWKRPFGRPSAKWSRRFFIIKDSFLLYYAESEKRNFETNSYFNIHPKGVVPLGGCVVAASPNAGMPFAIVVNLEDFTGAIVLAADSEDEQVQWMEMLQDSGKVTWKNAQLGEAMIESLEAQGLQLAKEKQEYLGKLMEETEELSHQRAQREELQRLNLVLEEEKLKFEEVVMELKAEQEHIKHDLDGTARSLRGVEREKEELSRLTTALQNSIQVGWQKPCNTRVLHIGTAGDGGDGGDVDLLKDLQHIEEEMRLKDNEQMAKVLQEEREFYWSQAQTLQESLSQLSVDKNQTEAELRVTAAEALQELEKGLSSLERSAESEEQMRGNVTQLRRFFEECICAAEIEAKLPSIMKNAVYLHKAAARRIKSCRIQRSASRRHWLKHSKSFAVTGADERSMEELRETARRLTSDSSFRESVYKIMAGKDAAGKTDN</sequence>
<evidence type="ECO:0000256" key="1">
    <source>
        <dbReference type="SAM" id="Coils"/>
    </source>
</evidence>
<dbReference type="SMART" id="SM00233">
    <property type="entry name" value="PH"/>
    <property type="match status" value="1"/>
</dbReference>
<feature type="coiled-coil region" evidence="1">
    <location>
        <begin position="312"/>
        <end position="361"/>
    </location>
</feature>
<accession>A0A3B5KSE2</accession>
<gene>
    <name evidence="3" type="primary">plekhd1</name>
</gene>
<feature type="domain" description="PH" evidence="2">
    <location>
        <begin position="30"/>
        <end position="138"/>
    </location>
</feature>
<reference evidence="3" key="2">
    <citation type="submission" date="2025-08" db="UniProtKB">
        <authorList>
            <consortium name="Ensembl"/>
        </authorList>
    </citation>
    <scope>IDENTIFICATION</scope>
</reference>
<reference evidence="3" key="3">
    <citation type="submission" date="2025-09" db="UniProtKB">
        <authorList>
            <consortium name="Ensembl"/>
        </authorList>
    </citation>
    <scope>IDENTIFICATION</scope>
</reference>
<dbReference type="InParanoid" id="A0A3B5KSE2"/>
<keyword evidence="4" id="KW-1185">Reference proteome</keyword>
<dbReference type="Ensembl" id="ENSTRUT00000051307.2">
    <property type="protein sequence ID" value="ENSTRUP00000056262.2"/>
    <property type="gene ID" value="ENSTRUG00000022647.2"/>
</dbReference>
<dbReference type="AlphaFoldDB" id="A0A3B5KSE2"/>
<keyword evidence="1" id="KW-0175">Coiled coil</keyword>
<dbReference type="PROSITE" id="PS50003">
    <property type="entry name" value="PH_DOMAIN"/>
    <property type="match status" value="1"/>
</dbReference>
<reference evidence="3 4" key="1">
    <citation type="journal article" date="2011" name="Genome Biol. Evol.">
        <title>Integration of the genetic map and genome assembly of fugu facilitates insights into distinct features of genome evolution in teleosts and mammals.</title>
        <authorList>
            <person name="Kai W."/>
            <person name="Kikuchi K."/>
            <person name="Tohari S."/>
            <person name="Chew A.K."/>
            <person name="Tay A."/>
            <person name="Fujiwara A."/>
            <person name="Hosoya S."/>
            <person name="Suetake H."/>
            <person name="Naruse K."/>
            <person name="Brenner S."/>
            <person name="Suzuki Y."/>
            <person name="Venkatesh B."/>
        </authorList>
    </citation>
    <scope>NUCLEOTIDE SEQUENCE [LARGE SCALE GENOMIC DNA]</scope>
</reference>
<dbReference type="InterPro" id="IPR001849">
    <property type="entry name" value="PH_domain"/>
</dbReference>
<dbReference type="SUPFAM" id="SSF50729">
    <property type="entry name" value="PH domain-like"/>
    <property type="match status" value="1"/>
</dbReference>
<evidence type="ECO:0000313" key="3">
    <source>
        <dbReference type="Ensembl" id="ENSTRUP00000056262.2"/>
    </source>
</evidence>
<dbReference type="CDD" id="cd13281">
    <property type="entry name" value="PH_PLEKHD1"/>
    <property type="match status" value="1"/>
</dbReference>
<organism evidence="3 4">
    <name type="scientific">Takifugu rubripes</name>
    <name type="common">Japanese pufferfish</name>
    <name type="synonym">Fugu rubripes</name>
    <dbReference type="NCBI Taxonomy" id="31033"/>
    <lineage>
        <taxon>Eukaryota</taxon>
        <taxon>Metazoa</taxon>
        <taxon>Chordata</taxon>
        <taxon>Craniata</taxon>
        <taxon>Vertebrata</taxon>
        <taxon>Euteleostomi</taxon>
        <taxon>Actinopterygii</taxon>
        <taxon>Neopterygii</taxon>
        <taxon>Teleostei</taxon>
        <taxon>Neoteleostei</taxon>
        <taxon>Acanthomorphata</taxon>
        <taxon>Eupercaria</taxon>
        <taxon>Tetraodontiformes</taxon>
        <taxon>Tetradontoidea</taxon>
        <taxon>Tetraodontidae</taxon>
        <taxon>Takifugu</taxon>
    </lineage>
</organism>
<proteinExistence type="predicted"/>